<reference evidence="6 7" key="1">
    <citation type="submission" date="2023-05" db="EMBL/GenBank/DDBJ databases">
        <title>B98-5 Cell Line De Novo Hybrid Assembly: An Optical Mapping Approach.</title>
        <authorList>
            <person name="Kananen K."/>
            <person name="Auerbach J.A."/>
            <person name="Kautto E."/>
            <person name="Blachly J.S."/>
        </authorList>
    </citation>
    <scope>NUCLEOTIDE SEQUENCE [LARGE SCALE GENOMIC DNA]</scope>
    <source>
        <strain evidence="6">B95-8</strain>
        <tissue evidence="6">Cell line</tissue>
    </source>
</reference>
<accession>A0ABQ9TS06</accession>
<dbReference type="Pfam" id="PF01074">
    <property type="entry name" value="Glyco_hydro_38N"/>
    <property type="match status" value="2"/>
</dbReference>
<feature type="domain" description="Glycoside hydrolase family 38 N-terminal" evidence="5">
    <location>
        <begin position="3"/>
        <end position="80"/>
    </location>
</feature>
<protein>
    <recommendedName>
        <fullName evidence="1">Lysosomal alpha-mannosidase</fullName>
    </recommendedName>
    <alternativeName>
        <fullName evidence="3">Lysosomal acid alpha-mannosidase</fullName>
    </alternativeName>
    <alternativeName>
        <fullName evidence="2">Mannosidase alpha class 2B member 1</fullName>
    </alternativeName>
    <alternativeName>
        <fullName evidence="4">Mannosidase alpha-B</fullName>
    </alternativeName>
</protein>
<evidence type="ECO:0000256" key="2">
    <source>
        <dbReference type="ARBA" id="ARBA00044220"/>
    </source>
</evidence>
<comment type="caution">
    <text evidence="6">The sequence shown here is derived from an EMBL/GenBank/DDBJ whole genome shotgun (WGS) entry which is preliminary data.</text>
</comment>
<name>A0ABQ9TS06_SAGOE</name>
<dbReference type="PANTHER" id="PTHR11607:SF3">
    <property type="entry name" value="LYSOSOMAL ALPHA-MANNOSIDASE"/>
    <property type="match status" value="1"/>
</dbReference>
<dbReference type="CDD" id="cd10810">
    <property type="entry name" value="GH38N_AMII_LAM_like"/>
    <property type="match status" value="1"/>
</dbReference>
<evidence type="ECO:0000256" key="1">
    <source>
        <dbReference type="ARBA" id="ARBA00044166"/>
    </source>
</evidence>
<proteinExistence type="predicted"/>
<dbReference type="InterPro" id="IPR011330">
    <property type="entry name" value="Glyco_hydro/deAcase_b/a-brl"/>
</dbReference>
<sequence>MLNVHLVPHTHDDVGWLKTVDQYFYGIKNDIQHAGVQYILDSVISALLEDPTRRFIYVEIAFFSRWWHQQTNATQEVVRDLERPLFLAPGLSTQQPFPVSPTLVPLLALTTDRDLACPGTGRLEFANGGWVMNDEAATHYGAIVDQMTLGLRFLEDTFGNDGRPRVAWHIDPFGHSREQASLFAQMGFDGFFFGRLDYQDKWVRMQKLEMEQVWRGSASLKPPTADLFTGVLPNGYNPPRNLCWDVLCVDPPVVEDPQSPEYNVKELVDYFLNVATAQSRYYLTNHIVMTMGSDFQYENANMWFKNLDKLIRLVNAQVSVPTLCYPCARVHLHLGALVMCIALSAVRTPEGSLCCLPQQQAKGSSVHVLYSTPGCYLWELNKANLTWYLGKLGSLGGLACPVGHDPALSAPAAVGQ</sequence>
<dbReference type="EMBL" id="JASSZA010000019">
    <property type="protein sequence ID" value="KAK2087429.1"/>
    <property type="molecule type" value="Genomic_DNA"/>
</dbReference>
<dbReference type="Gene3D" id="3.20.110.10">
    <property type="entry name" value="Glycoside hydrolase 38, N terminal domain"/>
    <property type="match status" value="2"/>
</dbReference>
<evidence type="ECO:0000313" key="6">
    <source>
        <dbReference type="EMBL" id="KAK2087429.1"/>
    </source>
</evidence>
<evidence type="ECO:0000259" key="5">
    <source>
        <dbReference type="Pfam" id="PF01074"/>
    </source>
</evidence>
<gene>
    <name evidence="6" type="primary">MAN2B1_2</name>
    <name evidence="6" type="ORF">P7K49_033336</name>
</gene>
<evidence type="ECO:0000313" key="7">
    <source>
        <dbReference type="Proteomes" id="UP001266305"/>
    </source>
</evidence>
<keyword evidence="7" id="KW-1185">Reference proteome</keyword>
<dbReference type="InterPro" id="IPR000602">
    <property type="entry name" value="Glyco_hydro_38_N"/>
</dbReference>
<dbReference type="Proteomes" id="UP001266305">
    <property type="component" value="Unassembled WGS sequence"/>
</dbReference>
<evidence type="ECO:0000256" key="4">
    <source>
        <dbReference type="ARBA" id="ARBA00044360"/>
    </source>
</evidence>
<dbReference type="InterPro" id="IPR050843">
    <property type="entry name" value="Glycosyl_Hydrlase_38"/>
</dbReference>
<dbReference type="InterPro" id="IPR027291">
    <property type="entry name" value="Glyco_hydro_38_N_sf"/>
</dbReference>
<evidence type="ECO:0000256" key="3">
    <source>
        <dbReference type="ARBA" id="ARBA00044241"/>
    </source>
</evidence>
<dbReference type="SUPFAM" id="SSF88713">
    <property type="entry name" value="Glycoside hydrolase/deacetylase"/>
    <property type="match status" value="2"/>
</dbReference>
<feature type="domain" description="Glycoside hydrolase family 38 N-terminal" evidence="5">
    <location>
        <begin position="120"/>
        <end position="317"/>
    </location>
</feature>
<dbReference type="PANTHER" id="PTHR11607">
    <property type="entry name" value="ALPHA-MANNOSIDASE"/>
    <property type="match status" value="1"/>
</dbReference>
<organism evidence="6 7">
    <name type="scientific">Saguinus oedipus</name>
    <name type="common">Cotton-top tamarin</name>
    <name type="synonym">Oedipomidas oedipus</name>
    <dbReference type="NCBI Taxonomy" id="9490"/>
    <lineage>
        <taxon>Eukaryota</taxon>
        <taxon>Metazoa</taxon>
        <taxon>Chordata</taxon>
        <taxon>Craniata</taxon>
        <taxon>Vertebrata</taxon>
        <taxon>Euteleostomi</taxon>
        <taxon>Mammalia</taxon>
        <taxon>Eutheria</taxon>
        <taxon>Euarchontoglires</taxon>
        <taxon>Primates</taxon>
        <taxon>Haplorrhini</taxon>
        <taxon>Platyrrhini</taxon>
        <taxon>Cebidae</taxon>
        <taxon>Callitrichinae</taxon>
        <taxon>Saguinus</taxon>
    </lineage>
</organism>